<proteinExistence type="predicted"/>
<sequence length="146" mass="16257">MKIGPGDLVKVQGYSGVLYYVDSITEQKITSERGYTYETVYDLTSTAGEYEIGFDDDVTLVCRADKADEYLKTGKLTVEMELANADAPTKKLTTSEQVQKIDELLDEALFNIGAYEATGLPDFKVKEKAAYKLIDQVRKGVIEYGK</sequence>
<gene>
    <name evidence="1" type="ORF">MFLO_16020</name>
</gene>
<reference evidence="1 2" key="1">
    <citation type="journal article" date="2014" name="Int. J. Syst. Evol. Microbiol.">
        <title>Listeria floridensis sp. nov., Listeria aquatica sp. nov., Listeria cornellensis sp. nov., Listeria riparia sp. nov. and Listeria grandensis sp. nov., from agricultural and natural environments.</title>
        <authorList>
            <person name="den Bakker H.C."/>
            <person name="Warchocki S."/>
            <person name="Wright E.M."/>
            <person name="Allred A.F."/>
            <person name="Ahlstrom C."/>
            <person name="Manuel C.S."/>
            <person name="Stasiewicz M.J."/>
            <person name="Burrell A."/>
            <person name="Roof S."/>
            <person name="Strawn L."/>
            <person name="Fortes E.D."/>
            <person name="Nightingale K.K."/>
            <person name="Kephart D."/>
            <person name="Wiedmann M."/>
        </authorList>
    </citation>
    <scope>NUCLEOTIDE SEQUENCE [LARGE SCALE GENOMIC DNA]</scope>
    <source>
        <strain evidence="1 2">FSL S10-1187</strain>
    </source>
</reference>
<keyword evidence="2" id="KW-1185">Reference proteome</keyword>
<organism evidence="1 2">
    <name type="scientific">Listeria floridensis FSL S10-1187</name>
    <dbReference type="NCBI Taxonomy" id="1265817"/>
    <lineage>
        <taxon>Bacteria</taxon>
        <taxon>Bacillati</taxon>
        <taxon>Bacillota</taxon>
        <taxon>Bacilli</taxon>
        <taxon>Bacillales</taxon>
        <taxon>Listeriaceae</taxon>
        <taxon>Listeria</taxon>
    </lineage>
</organism>
<dbReference type="RefSeq" id="WP_036098700.1">
    <property type="nucleotide sequence ID" value="NZ_AODF01000075.1"/>
</dbReference>
<protein>
    <submittedName>
        <fullName evidence="1">Uncharacterized protein</fullName>
    </submittedName>
</protein>
<comment type="caution">
    <text evidence="1">The sequence shown here is derived from an EMBL/GenBank/DDBJ whole genome shotgun (WGS) entry which is preliminary data.</text>
</comment>
<dbReference type="EMBL" id="AODF01000075">
    <property type="protein sequence ID" value="EUJ23369.1"/>
    <property type="molecule type" value="Genomic_DNA"/>
</dbReference>
<accession>A0ABP3AUY7</accession>
<name>A0ABP3AUY7_9LIST</name>
<dbReference type="Proteomes" id="UP000019249">
    <property type="component" value="Unassembled WGS sequence"/>
</dbReference>
<evidence type="ECO:0000313" key="1">
    <source>
        <dbReference type="EMBL" id="EUJ23369.1"/>
    </source>
</evidence>
<evidence type="ECO:0000313" key="2">
    <source>
        <dbReference type="Proteomes" id="UP000019249"/>
    </source>
</evidence>